<evidence type="ECO:0008006" key="3">
    <source>
        <dbReference type="Google" id="ProtNLM"/>
    </source>
</evidence>
<organism evidence="1 2">
    <name type="scientific">Trypanosoma rangeli SC58</name>
    <dbReference type="NCBI Taxonomy" id="429131"/>
    <lineage>
        <taxon>Eukaryota</taxon>
        <taxon>Discoba</taxon>
        <taxon>Euglenozoa</taxon>
        <taxon>Kinetoplastea</taxon>
        <taxon>Metakinetoplastina</taxon>
        <taxon>Trypanosomatida</taxon>
        <taxon>Trypanosomatidae</taxon>
        <taxon>Trypanosoma</taxon>
        <taxon>Herpetosoma</taxon>
    </lineage>
</organism>
<dbReference type="AlphaFoldDB" id="A0A061J3X8"/>
<accession>A0A061J3X8</accession>
<dbReference type="InterPro" id="IPR029063">
    <property type="entry name" value="SAM-dependent_MTases_sf"/>
</dbReference>
<dbReference type="InterPro" id="IPR008884">
    <property type="entry name" value="TylF_MeTrfase"/>
</dbReference>
<dbReference type="OrthoDB" id="198480at2759"/>
<reference evidence="1 2" key="1">
    <citation type="submission" date="2013-07" db="EMBL/GenBank/DDBJ databases">
        <authorList>
            <person name="Stoco P.H."/>
            <person name="Wagner G."/>
            <person name="Gerber A."/>
            <person name="Zaha A."/>
            <person name="Thompson C."/>
            <person name="Bartholomeu D.C."/>
            <person name="Luckemeyer D.D."/>
            <person name="Bahia D."/>
            <person name="Loreto E."/>
            <person name="Prestes E.B."/>
            <person name="Lima F.M."/>
            <person name="Rodrigues-Luiz G."/>
            <person name="Vallejo G.A."/>
            <person name="Filho J.F."/>
            <person name="Monteiro K.M."/>
            <person name="Tyler K.M."/>
            <person name="de Almeida L.G."/>
            <person name="Ortiz M.F."/>
            <person name="Siervo M.A."/>
            <person name="de Moraes M.H."/>
            <person name="Cunha O.L."/>
            <person name="Mendonca-Neto R."/>
            <person name="Silva R."/>
            <person name="Teixeira S.M."/>
            <person name="Murta S.M."/>
            <person name="Sincero T.C."/>
            <person name="Mendes T.A."/>
            <person name="Urmenyi T.P."/>
            <person name="Silva V.G."/>
            <person name="da Rocha W.D."/>
            <person name="Andersson B."/>
            <person name="Romanha A.J."/>
            <person name="Steindel M."/>
            <person name="de Vasconcelos A.T."/>
            <person name="Grisard E.C."/>
        </authorList>
    </citation>
    <scope>NUCLEOTIDE SEQUENCE [LARGE SCALE GENOMIC DNA]</scope>
    <source>
        <strain evidence="1 2">SC58</strain>
    </source>
</reference>
<name>A0A061J3X8_TRYRA</name>
<dbReference type="PANTHER" id="PTHR40036:SF1">
    <property type="entry name" value="MACROCIN O-METHYLTRANSFERASE"/>
    <property type="match status" value="1"/>
</dbReference>
<dbReference type="PANTHER" id="PTHR40036">
    <property type="entry name" value="MACROCIN O-METHYLTRANSFERASE"/>
    <property type="match status" value="1"/>
</dbReference>
<dbReference type="EMBL" id="AUPL01004293">
    <property type="protein sequence ID" value="ESL08012.1"/>
    <property type="molecule type" value="Genomic_DNA"/>
</dbReference>
<dbReference type="Gene3D" id="3.40.50.150">
    <property type="entry name" value="Vaccinia Virus protein VP39"/>
    <property type="match status" value="1"/>
</dbReference>
<evidence type="ECO:0000313" key="1">
    <source>
        <dbReference type="EMBL" id="ESL08012.1"/>
    </source>
</evidence>
<gene>
    <name evidence="1" type="ORF">TRSC58_04293</name>
</gene>
<sequence length="326" mass="36143">MFRGCGWRRNVAEVAAALKAGKHAETLLELNKMKRLRKRVKDVDYCRALCFLVGKDDVLHARQALLEELRQFPENTAARMLLYDVNARVRSSLLPPAEVTKREPLFGLLCDALLDHTMLTWTRLYGLYLSAKEVCRRNQGGVLIECGVAGGGSAVLLAVVAAHYSGHPRKVYALDTFDGMPEPTASDILKGACTPAEATAWGSGTCSALQENVRRLAKNFDVEEHLVIFPGMFQETIPQVLKEIRTEGIVMMHVDADWYESTRCALELLWSLCAEGRRGARWMTTTTGTGVEKAVDEFVQSQAMDSSHTLLQLQPVDANAVCFTKP</sequence>
<proteinExistence type="predicted"/>
<evidence type="ECO:0000313" key="2">
    <source>
        <dbReference type="Proteomes" id="UP000031737"/>
    </source>
</evidence>
<keyword evidence="2" id="KW-1185">Reference proteome</keyword>
<dbReference type="Pfam" id="PF05711">
    <property type="entry name" value="TylF"/>
    <property type="match status" value="1"/>
</dbReference>
<dbReference type="VEuPathDB" id="TriTrypDB:TRSC58_04293"/>
<dbReference type="Proteomes" id="UP000031737">
    <property type="component" value="Unassembled WGS sequence"/>
</dbReference>
<comment type="caution">
    <text evidence="1">The sequence shown here is derived from an EMBL/GenBank/DDBJ whole genome shotgun (WGS) entry which is preliminary data.</text>
</comment>
<protein>
    <recommendedName>
        <fullName evidence="3">Macrocin-O-methyltransferase domain-containing protein</fullName>
    </recommendedName>
</protein>